<dbReference type="InterPro" id="IPR011335">
    <property type="entry name" value="Restrct_endonuc-II-like"/>
</dbReference>
<dbReference type="InterPro" id="IPR008538">
    <property type="entry name" value="Uma2"/>
</dbReference>
<organism evidence="2 3">
    <name type="scientific">Rhodopseudomonas palustris</name>
    <dbReference type="NCBI Taxonomy" id="1076"/>
    <lineage>
        <taxon>Bacteria</taxon>
        <taxon>Pseudomonadati</taxon>
        <taxon>Pseudomonadota</taxon>
        <taxon>Alphaproteobacteria</taxon>
        <taxon>Hyphomicrobiales</taxon>
        <taxon>Nitrobacteraceae</taxon>
        <taxon>Rhodopseudomonas</taxon>
    </lineage>
</organism>
<evidence type="ECO:0000313" key="3">
    <source>
        <dbReference type="Proteomes" id="UP000285523"/>
    </source>
</evidence>
<keyword evidence="2" id="KW-0540">Nuclease</keyword>
<name>A0A418V2Z0_RHOPL</name>
<feature type="domain" description="Putative restriction endonuclease" evidence="1">
    <location>
        <begin position="14"/>
        <end position="167"/>
    </location>
</feature>
<dbReference type="OrthoDB" id="155284at2"/>
<dbReference type="InterPro" id="IPR012296">
    <property type="entry name" value="Nuclease_put_TT1808"/>
</dbReference>
<accession>A0A418V2Z0</accession>
<dbReference type="PANTHER" id="PTHR36558:SF1">
    <property type="entry name" value="RESTRICTION ENDONUCLEASE DOMAIN-CONTAINING PROTEIN-RELATED"/>
    <property type="match status" value="1"/>
</dbReference>
<dbReference type="Proteomes" id="UP000285523">
    <property type="component" value="Unassembled WGS sequence"/>
</dbReference>
<gene>
    <name evidence="2" type="ORF">D4Q52_16600</name>
</gene>
<reference evidence="2 3" key="1">
    <citation type="submission" date="2018-09" db="EMBL/GenBank/DDBJ databases">
        <title>Draft genome sequence of Rhodopseudomonas palustris 2.1.18.</title>
        <authorList>
            <person name="Robertson S.L."/>
            <person name="Meyer T.E."/>
            <person name="Kyndt J.A."/>
        </authorList>
    </citation>
    <scope>NUCLEOTIDE SEQUENCE [LARGE SCALE GENOMIC DNA]</scope>
    <source>
        <strain evidence="2 3">2.1.18</strain>
    </source>
</reference>
<proteinExistence type="predicted"/>
<evidence type="ECO:0000313" key="2">
    <source>
        <dbReference type="EMBL" id="RJF70432.1"/>
    </source>
</evidence>
<dbReference type="AlphaFoldDB" id="A0A418V2Z0"/>
<dbReference type="RefSeq" id="WP_119857685.1">
    <property type="nucleotide sequence ID" value="NZ_QYYD01000017.1"/>
</dbReference>
<keyword evidence="2" id="KW-0378">Hydrolase</keyword>
<comment type="caution">
    <text evidence="2">The sequence shown here is derived from an EMBL/GenBank/DDBJ whole genome shotgun (WGS) entry which is preliminary data.</text>
</comment>
<dbReference type="SUPFAM" id="SSF52980">
    <property type="entry name" value="Restriction endonuclease-like"/>
    <property type="match status" value="1"/>
</dbReference>
<dbReference type="GO" id="GO:0004519">
    <property type="term" value="F:endonuclease activity"/>
    <property type="evidence" value="ECO:0007669"/>
    <property type="project" value="UniProtKB-KW"/>
</dbReference>
<evidence type="ECO:0000259" key="1">
    <source>
        <dbReference type="Pfam" id="PF05685"/>
    </source>
</evidence>
<keyword evidence="2" id="KW-0255">Endonuclease</keyword>
<protein>
    <submittedName>
        <fullName evidence="2">Uma2 family endonuclease</fullName>
    </submittedName>
</protein>
<dbReference type="CDD" id="cd06260">
    <property type="entry name" value="DUF820-like"/>
    <property type="match status" value="1"/>
</dbReference>
<dbReference type="EMBL" id="QYYD01000017">
    <property type="protein sequence ID" value="RJF70432.1"/>
    <property type="molecule type" value="Genomic_DNA"/>
</dbReference>
<dbReference type="Gene3D" id="3.90.1570.10">
    <property type="entry name" value="tt1808, chain A"/>
    <property type="match status" value="1"/>
</dbReference>
<dbReference type="Pfam" id="PF05685">
    <property type="entry name" value="Uma2"/>
    <property type="match status" value="1"/>
</dbReference>
<sequence length="202" mass="22017">MRPSPAAKISVGRFLAWVVGQDQRYELVEGEVFAMAGAGSRHDAIVVNLTAAIHAQIKGGPCQTFTGDTYVATSVATRRMPDLGVDCGKPEDESLVADKPALLVEVLSPTTSGFDVTVKLAEYQTLASLDYILFIDTEMPSAHLYRRGDDRSWSNEVFKGLDAALDLPKLGVRPTLAEVYDGLQFRERPRLVEDSNGRDGET</sequence>
<dbReference type="PANTHER" id="PTHR36558">
    <property type="entry name" value="GLR1098 PROTEIN"/>
    <property type="match status" value="1"/>
</dbReference>